<dbReference type="InterPro" id="IPR027417">
    <property type="entry name" value="P-loop_NTPase"/>
</dbReference>
<name>A0A1I4G131_METOL</name>
<comment type="similarity">
    <text evidence="1">Belongs to the ABC transporter superfamily.</text>
</comment>
<dbReference type="InterPro" id="IPR017871">
    <property type="entry name" value="ABC_transporter-like_CS"/>
</dbReference>
<evidence type="ECO:0000313" key="6">
    <source>
        <dbReference type="EMBL" id="SFL23862.1"/>
    </source>
</evidence>
<dbReference type="Proteomes" id="UP000183442">
    <property type="component" value="Unassembled WGS sequence"/>
</dbReference>
<dbReference type="GO" id="GO:0005524">
    <property type="term" value="F:ATP binding"/>
    <property type="evidence" value="ECO:0007669"/>
    <property type="project" value="UniProtKB-KW"/>
</dbReference>
<keyword evidence="2" id="KW-0813">Transport</keyword>
<evidence type="ECO:0000313" key="7">
    <source>
        <dbReference type="Proteomes" id="UP000183442"/>
    </source>
</evidence>
<evidence type="ECO:0000259" key="5">
    <source>
        <dbReference type="PROSITE" id="PS50893"/>
    </source>
</evidence>
<dbReference type="AlphaFoldDB" id="A0A1I4G131"/>
<dbReference type="InterPro" id="IPR003593">
    <property type="entry name" value="AAA+_ATPase"/>
</dbReference>
<dbReference type="Gene3D" id="3.40.50.300">
    <property type="entry name" value="P-loop containing nucleotide triphosphate hydrolases"/>
    <property type="match status" value="1"/>
</dbReference>
<dbReference type="PROSITE" id="PS50893">
    <property type="entry name" value="ABC_TRANSPORTER_2"/>
    <property type="match status" value="1"/>
</dbReference>
<dbReference type="EMBL" id="FOTL01000003">
    <property type="protein sequence ID" value="SFL23862.1"/>
    <property type="molecule type" value="Genomic_DNA"/>
</dbReference>
<dbReference type="PANTHER" id="PTHR43776">
    <property type="entry name" value="TRANSPORT ATP-BINDING PROTEIN"/>
    <property type="match status" value="1"/>
</dbReference>
<feature type="domain" description="ABC transporter" evidence="5">
    <location>
        <begin position="4"/>
        <end position="201"/>
    </location>
</feature>
<dbReference type="InterPro" id="IPR050319">
    <property type="entry name" value="ABC_transp_ATP-bind"/>
</dbReference>
<accession>A0A1I4G131</accession>
<proteinExistence type="inferred from homology"/>
<dbReference type="PANTHER" id="PTHR43776:SF7">
    <property type="entry name" value="D,D-DIPEPTIDE TRANSPORT ATP-BINDING PROTEIN DDPF-RELATED"/>
    <property type="match status" value="1"/>
</dbReference>
<reference evidence="7" key="1">
    <citation type="submission" date="2016-10" db="EMBL/GenBank/DDBJ databases">
        <authorList>
            <person name="Varghese N."/>
        </authorList>
    </citation>
    <scope>NUCLEOTIDE SEQUENCE [LARGE SCALE GENOMIC DNA]</scope>
    <source>
        <strain evidence="7">DSM 16632</strain>
    </source>
</reference>
<keyword evidence="3" id="KW-0547">Nucleotide-binding</keyword>
<protein>
    <submittedName>
        <fullName evidence="6">Peptide/nickel transport system ATP-binding protein</fullName>
    </submittedName>
</protein>
<evidence type="ECO:0000256" key="4">
    <source>
        <dbReference type="ARBA" id="ARBA00022840"/>
    </source>
</evidence>
<evidence type="ECO:0000256" key="1">
    <source>
        <dbReference type="ARBA" id="ARBA00005417"/>
    </source>
</evidence>
<dbReference type="InterPro" id="IPR003439">
    <property type="entry name" value="ABC_transporter-like_ATP-bd"/>
</dbReference>
<evidence type="ECO:0000256" key="3">
    <source>
        <dbReference type="ARBA" id="ARBA00022741"/>
    </source>
</evidence>
<dbReference type="SUPFAM" id="SSF52540">
    <property type="entry name" value="P-loop containing nucleoside triphosphate hydrolases"/>
    <property type="match status" value="1"/>
</dbReference>
<dbReference type="Pfam" id="PF00005">
    <property type="entry name" value="ABC_tran"/>
    <property type="match status" value="1"/>
</dbReference>
<dbReference type="PROSITE" id="PS00211">
    <property type="entry name" value="ABC_TRANSPORTER_1"/>
    <property type="match status" value="1"/>
</dbReference>
<keyword evidence="4 6" id="KW-0067">ATP-binding</keyword>
<sequence length="204" mass="23306">MMKLEGRNISFAYKKGFPILNDISITIPNDKVIGLIGDSGSGKSTLCKVLSAYIKKYEGNVLMDNKTIDSNGYNPVQLIFQHPEKTMNPKWKMKNILEESWIPPKELRDTFGISDDWLKRWPNELSGGELQRFAILRSLHPKTRFIIADEISTMLDAVTQVQIWDVLLEYAKKQNIGILAVSHDKALLDVVSDDVFYFNELNNK</sequence>
<dbReference type="GO" id="GO:0055085">
    <property type="term" value="P:transmembrane transport"/>
    <property type="evidence" value="ECO:0007669"/>
    <property type="project" value="UniProtKB-ARBA"/>
</dbReference>
<organism evidence="6 7">
    <name type="scientific">Methanobrevibacter olleyae</name>
    <dbReference type="NCBI Taxonomy" id="294671"/>
    <lineage>
        <taxon>Archaea</taxon>
        <taxon>Methanobacteriati</taxon>
        <taxon>Methanobacteriota</taxon>
        <taxon>Methanomada group</taxon>
        <taxon>Methanobacteria</taxon>
        <taxon>Methanobacteriales</taxon>
        <taxon>Methanobacteriaceae</taxon>
        <taxon>Methanobrevibacter</taxon>
    </lineage>
</organism>
<gene>
    <name evidence="6" type="ORF">SAMN02910297_00319</name>
</gene>
<evidence type="ECO:0000256" key="2">
    <source>
        <dbReference type="ARBA" id="ARBA00022448"/>
    </source>
</evidence>
<dbReference type="GO" id="GO:0016887">
    <property type="term" value="F:ATP hydrolysis activity"/>
    <property type="evidence" value="ECO:0007669"/>
    <property type="project" value="InterPro"/>
</dbReference>
<dbReference type="SMART" id="SM00382">
    <property type="entry name" value="AAA"/>
    <property type="match status" value="1"/>
</dbReference>